<comment type="similarity">
    <text evidence="2">Belongs to the peroxidase family. Ascorbate peroxidase subfamily.</text>
</comment>
<dbReference type="SUPFAM" id="SSF48113">
    <property type="entry name" value="Heme-dependent peroxidases"/>
    <property type="match status" value="1"/>
</dbReference>
<dbReference type="GO" id="GO:0006979">
    <property type="term" value="P:response to oxidative stress"/>
    <property type="evidence" value="ECO:0007669"/>
    <property type="project" value="UniProtKB-UniRule"/>
</dbReference>
<keyword evidence="12 18" id="KW-0376">Hydrogen peroxide</keyword>
<name>A0AAV7FGS8_ARIFI</name>
<feature type="domain" description="Plant heme peroxidase family profile" evidence="19">
    <location>
        <begin position="26"/>
        <end position="327"/>
    </location>
</feature>
<evidence type="ECO:0000256" key="5">
    <source>
        <dbReference type="ARBA" id="ARBA00022617"/>
    </source>
</evidence>
<feature type="disulfide bond" evidence="17">
    <location>
        <begin position="69"/>
        <end position="74"/>
    </location>
</feature>
<dbReference type="EC" id="1.11.1.7" evidence="3 18"/>
<reference evidence="20 21" key="1">
    <citation type="submission" date="2021-07" db="EMBL/GenBank/DDBJ databases">
        <title>The Aristolochia fimbriata genome: insights into angiosperm evolution, floral development and chemical biosynthesis.</title>
        <authorList>
            <person name="Jiao Y."/>
        </authorList>
    </citation>
    <scope>NUCLEOTIDE SEQUENCE [LARGE SCALE GENOMIC DNA]</scope>
    <source>
        <strain evidence="20">IBCAS-2021</strain>
        <tissue evidence="20">Leaf</tissue>
    </source>
</reference>
<comment type="subcellular location">
    <subcellularLocation>
        <location evidence="18">Secreted</location>
    </subcellularLocation>
</comment>
<keyword evidence="6 15" id="KW-0479">Metal-binding</keyword>
<evidence type="ECO:0000256" key="16">
    <source>
        <dbReference type="PIRSR" id="PIRSR600823-4"/>
    </source>
</evidence>
<comment type="cofactor">
    <cofactor evidence="15 18">
        <name>Ca(2+)</name>
        <dbReference type="ChEBI" id="CHEBI:29108"/>
    </cofactor>
    <text evidence="15 18">Binds 2 calcium ions per subunit.</text>
</comment>
<evidence type="ECO:0000256" key="12">
    <source>
        <dbReference type="ARBA" id="ARBA00023324"/>
    </source>
</evidence>
<dbReference type="InterPro" id="IPR000823">
    <property type="entry name" value="Peroxidase_pln"/>
</dbReference>
<feature type="disulfide bond" evidence="17">
    <location>
        <begin position="36"/>
        <end position="116"/>
    </location>
</feature>
<evidence type="ECO:0000256" key="7">
    <source>
        <dbReference type="ARBA" id="ARBA00022837"/>
    </source>
</evidence>
<dbReference type="FunFam" id="1.10.420.10:FF:000001">
    <property type="entry name" value="Peroxidase"/>
    <property type="match status" value="1"/>
</dbReference>
<protein>
    <recommendedName>
        <fullName evidence="3 18">Peroxidase</fullName>
        <ecNumber evidence="3 18">1.11.1.7</ecNumber>
    </recommendedName>
</protein>
<sequence length="327" mass="34700">MSCRLFVAALMAGVVVTSLFMGSKAQLSANFYSTTCPNVSSIVSGVLQQALSSDSRIAASLIRLHFHDCFVNGCDASILLDNSDTIQSEKQAIPNEGSARGFDVVDDMKTAVENVCPGVVSCADILALAAEAAVSLSQGPSWNVLLGRRDGTTANRDGANNLPAPFESLTVLQSKFSDVDLDDTDLVALSGAHTFGRAKCSSFSNRLYNFSNGNPDSSLDSDYLATLQRSCPDQNGNADALNDLDPTTPDVFDSSYFTNLQNNRGLLESDQKLFSTAGASTVSIVNSFAGSQTTFFQSFAQSMINMGNISPLTGSDGQIRLDCKRVN</sequence>
<feature type="binding site" evidence="15">
    <location>
        <position position="73"/>
    </location>
    <ligand>
        <name>Ca(2+)</name>
        <dbReference type="ChEBI" id="CHEBI:29108"/>
        <label>1</label>
    </ligand>
</feature>
<keyword evidence="18" id="KW-0732">Signal</keyword>
<keyword evidence="18" id="KW-0964">Secreted</keyword>
<dbReference type="PROSITE" id="PS00435">
    <property type="entry name" value="PEROXIDASE_1"/>
    <property type="match status" value="1"/>
</dbReference>
<feature type="chain" id="PRO_5043108313" description="Peroxidase" evidence="18">
    <location>
        <begin position="26"/>
        <end position="327"/>
    </location>
</feature>
<dbReference type="InterPro" id="IPR010255">
    <property type="entry name" value="Haem_peroxidase_sf"/>
</dbReference>
<evidence type="ECO:0000256" key="17">
    <source>
        <dbReference type="PIRSR" id="PIRSR600823-5"/>
    </source>
</evidence>
<feature type="binding site" description="axial binding residue" evidence="15">
    <location>
        <position position="193"/>
    </location>
    <ligand>
        <name>heme b</name>
        <dbReference type="ChEBI" id="CHEBI:60344"/>
    </ligand>
    <ligandPart>
        <name>Fe</name>
        <dbReference type="ChEBI" id="CHEBI:18248"/>
    </ligandPart>
</feature>
<dbReference type="Pfam" id="PF00141">
    <property type="entry name" value="peroxidase"/>
    <property type="match status" value="1"/>
</dbReference>
<evidence type="ECO:0000256" key="4">
    <source>
        <dbReference type="ARBA" id="ARBA00022559"/>
    </source>
</evidence>
<dbReference type="GO" id="GO:0046872">
    <property type="term" value="F:metal ion binding"/>
    <property type="evidence" value="ECO:0007669"/>
    <property type="project" value="UniProtKB-UniRule"/>
</dbReference>
<dbReference type="PANTHER" id="PTHR31388">
    <property type="entry name" value="PEROXIDASE 72-RELATED"/>
    <property type="match status" value="1"/>
</dbReference>
<feature type="binding site" evidence="14">
    <location>
        <position position="163"/>
    </location>
    <ligand>
        <name>substrate</name>
    </ligand>
</feature>
<dbReference type="PROSITE" id="PS00436">
    <property type="entry name" value="PEROXIDASE_2"/>
    <property type="match status" value="1"/>
</dbReference>
<keyword evidence="21" id="KW-1185">Reference proteome</keyword>
<comment type="function">
    <text evidence="18">Removal of H(2)O(2), oxidation of toxic reductants, biosynthesis and degradation of lignin, suberization, auxin catabolism, response to environmental stresses such as wounding, pathogen attack and oxidative stress.</text>
</comment>
<keyword evidence="10 17" id="KW-1015">Disulfide bond</keyword>
<dbReference type="InterPro" id="IPR033905">
    <property type="entry name" value="Secretory_peroxidase"/>
</dbReference>
<evidence type="ECO:0000256" key="14">
    <source>
        <dbReference type="PIRSR" id="PIRSR600823-2"/>
    </source>
</evidence>
<dbReference type="EMBL" id="JAINDJ010000002">
    <property type="protein sequence ID" value="KAG9459819.1"/>
    <property type="molecule type" value="Genomic_DNA"/>
</dbReference>
<feature type="binding site" evidence="15">
    <location>
        <position position="77"/>
    </location>
    <ligand>
        <name>Ca(2+)</name>
        <dbReference type="ChEBI" id="CHEBI:29108"/>
        <label>1</label>
    </ligand>
</feature>
<keyword evidence="5 18" id="KW-0349">Heme</keyword>
<dbReference type="AlphaFoldDB" id="A0AAV7FGS8"/>
<dbReference type="InterPro" id="IPR002016">
    <property type="entry name" value="Haem_peroxidase"/>
</dbReference>
<keyword evidence="7 15" id="KW-0106">Calcium</keyword>
<dbReference type="FunFam" id="1.10.520.10:FF:000001">
    <property type="entry name" value="Peroxidase"/>
    <property type="match status" value="1"/>
</dbReference>
<comment type="catalytic activity">
    <reaction evidence="1 18">
        <text>2 a phenolic donor + H2O2 = 2 a phenolic radical donor + 2 H2O</text>
        <dbReference type="Rhea" id="RHEA:56136"/>
        <dbReference type="ChEBI" id="CHEBI:15377"/>
        <dbReference type="ChEBI" id="CHEBI:16240"/>
        <dbReference type="ChEBI" id="CHEBI:139520"/>
        <dbReference type="ChEBI" id="CHEBI:139521"/>
        <dbReference type="EC" id="1.11.1.7"/>
    </reaction>
</comment>
<evidence type="ECO:0000256" key="11">
    <source>
        <dbReference type="ARBA" id="ARBA00023180"/>
    </source>
</evidence>
<accession>A0AAV7FGS8</accession>
<feature type="binding site" evidence="15">
    <location>
        <position position="68"/>
    </location>
    <ligand>
        <name>Ca(2+)</name>
        <dbReference type="ChEBI" id="CHEBI:29108"/>
        <label>1</label>
    </ligand>
</feature>
<feature type="binding site" evidence="15">
    <location>
        <position position="253"/>
    </location>
    <ligand>
        <name>Ca(2+)</name>
        <dbReference type="ChEBI" id="CHEBI:29108"/>
        <label>2</label>
    </ligand>
</feature>
<dbReference type="PRINTS" id="PR00458">
    <property type="entry name" value="PEROXIDASE"/>
</dbReference>
<dbReference type="InterPro" id="IPR019793">
    <property type="entry name" value="Peroxidases_heam-ligand_BS"/>
</dbReference>
<feature type="binding site" evidence="15">
    <location>
        <position position="71"/>
    </location>
    <ligand>
        <name>Ca(2+)</name>
        <dbReference type="ChEBI" id="CHEBI:29108"/>
        <label>1</label>
    </ligand>
</feature>
<keyword evidence="4 18" id="KW-0575">Peroxidase</keyword>
<dbReference type="GO" id="GO:0042744">
    <property type="term" value="P:hydrogen peroxide catabolic process"/>
    <property type="evidence" value="ECO:0007669"/>
    <property type="project" value="UniProtKB-KW"/>
</dbReference>
<evidence type="ECO:0000259" key="19">
    <source>
        <dbReference type="PROSITE" id="PS50873"/>
    </source>
</evidence>
<feature type="signal peptide" evidence="18">
    <location>
        <begin position="1"/>
        <end position="25"/>
    </location>
</feature>
<proteinExistence type="inferred from homology"/>
<feature type="binding site" evidence="15">
    <location>
        <position position="75"/>
    </location>
    <ligand>
        <name>Ca(2+)</name>
        <dbReference type="ChEBI" id="CHEBI:29108"/>
        <label>1</label>
    </ligand>
</feature>
<evidence type="ECO:0000256" key="8">
    <source>
        <dbReference type="ARBA" id="ARBA00023002"/>
    </source>
</evidence>
<dbReference type="Proteomes" id="UP000825729">
    <property type="component" value="Unassembled WGS sequence"/>
</dbReference>
<dbReference type="Gene3D" id="1.10.520.10">
    <property type="match status" value="1"/>
</dbReference>
<dbReference type="Gene3D" id="1.10.420.10">
    <property type="entry name" value="Peroxidase, domain 2"/>
    <property type="match status" value="1"/>
</dbReference>
<dbReference type="PROSITE" id="PS50873">
    <property type="entry name" value="PEROXIDASE_4"/>
    <property type="match status" value="1"/>
</dbReference>
<feature type="binding site" evidence="15">
    <location>
        <position position="194"/>
    </location>
    <ligand>
        <name>Ca(2+)</name>
        <dbReference type="ChEBI" id="CHEBI:29108"/>
        <label>2</label>
    </ligand>
</feature>
<keyword evidence="9 15" id="KW-0408">Iron</keyword>
<dbReference type="PANTHER" id="PTHR31388:SF270">
    <property type="entry name" value="PEROXIDASE 22-RELATED"/>
    <property type="match status" value="1"/>
</dbReference>
<evidence type="ECO:0000256" key="13">
    <source>
        <dbReference type="PIRSR" id="PIRSR600823-1"/>
    </source>
</evidence>
<organism evidence="20 21">
    <name type="scientific">Aristolochia fimbriata</name>
    <name type="common">White veined hardy Dutchman's pipe vine</name>
    <dbReference type="NCBI Taxonomy" id="158543"/>
    <lineage>
        <taxon>Eukaryota</taxon>
        <taxon>Viridiplantae</taxon>
        <taxon>Streptophyta</taxon>
        <taxon>Embryophyta</taxon>
        <taxon>Tracheophyta</taxon>
        <taxon>Spermatophyta</taxon>
        <taxon>Magnoliopsida</taxon>
        <taxon>Magnoliidae</taxon>
        <taxon>Piperales</taxon>
        <taxon>Aristolochiaceae</taxon>
        <taxon>Aristolochia</taxon>
    </lineage>
</organism>
<dbReference type="CDD" id="cd00693">
    <property type="entry name" value="secretory_peroxidase"/>
    <property type="match status" value="1"/>
</dbReference>
<dbReference type="GO" id="GO:0140825">
    <property type="term" value="F:lactoperoxidase activity"/>
    <property type="evidence" value="ECO:0007669"/>
    <property type="project" value="UniProtKB-EC"/>
</dbReference>
<evidence type="ECO:0000256" key="1">
    <source>
        <dbReference type="ARBA" id="ARBA00000189"/>
    </source>
</evidence>
<evidence type="ECO:0000256" key="6">
    <source>
        <dbReference type="ARBA" id="ARBA00022723"/>
    </source>
</evidence>
<feature type="binding site" evidence="15">
    <location>
        <position position="245"/>
    </location>
    <ligand>
        <name>Ca(2+)</name>
        <dbReference type="ChEBI" id="CHEBI:29108"/>
        <label>2</label>
    </ligand>
</feature>
<comment type="similarity">
    <text evidence="18">Belongs to the peroxidase family. Classical plant (class III) peroxidase subfamily.</text>
</comment>
<keyword evidence="11" id="KW-0325">Glycoprotein</keyword>
<feature type="binding site" evidence="15">
    <location>
        <position position="248"/>
    </location>
    <ligand>
        <name>Ca(2+)</name>
        <dbReference type="ChEBI" id="CHEBI:29108"/>
        <label>2</label>
    </ligand>
</feature>
<dbReference type="GO" id="GO:0005576">
    <property type="term" value="C:extracellular region"/>
    <property type="evidence" value="ECO:0007669"/>
    <property type="project" value="UniProtKB-SubCell"/>
</dbReference>
<comment type="caution">
    <text evidence="20">The sequence shown here is derived from an EMBL/GenBank/DDBJ whole genome shotgun (WGS) entry which is preliminary data.</text>
</comment>
<feature type="disulfide bond" evidence="17">
    <location>
        <begin position="122"/>
        <end position="323"/>
    </location>
</feature>
<evidence type="ECO:0000256" key="3">
    <source>
        <dbReference type="ARBA" id="ARBA00012313"/>
    </source>
</evidence>
<feature type="active site" description="Proton acceptor" evidence="13">
    <location>
        <position position="67"/>
    </location>
</feature>
<evidence type="ECO:0000256" key="18">
    <source>
        <dbReference type="RuleBase" id="RU362060"/>
    </source>
</evidence>
<keyword evidence="8 18" id="KW-0560">Oxidoreductase</keyword>
<evidence type="ECO:0000256" key="15">
    <source>
        <dbReference type="PIRSR" id="PIRSR600823-3"/>
    </source>
</evidence>
<evidence type="ECO:0000313" key="21">
    <source>
        <dbReference type="Proteomes" id="UP000825729"/>
    </source>
</evidence>
<evidence type="ECO:0000256" key="9">
    <source>
        <dbReference type="ARBA" id="ARBA00023004"/>
    </source>
</evidence>
<feature type="disulfide bond" evidence="17">
    <location>
        <begin position="200"/>
        <end position="231"/>
    </location>
</feature>
<gene>
    <name evidence="20" type="ORF">H6P81_004327</name>
</gene>
<evidence type="ECO:0000256" key="10">
    <source>
        <dbReference type="ARBA" id="ARBA00023157"/>
    </source>
</evidence>
<feature type="site" description="Transition state stabilizer" evidence="16">
    <location>
        <position position="63"/>
    </location>
</feature>
<feature type="binding site" evidence="15">
    <location>
        <position position="89"/>
    </location>
    <ligand>
        <name>Ca(2+)</name>
        <dbReference type="ChEBI" id="CHEBI:29108"/>
        <label>1</label>
    </ligand>
</feature>
<dbReference type="InterPro" id="IPR019794">
    <property type="entry name" value="Peroxidases_AS"/>
</dbReference>
<comment type="cofactor">
    <cofactor evidence="15 18">
        <name>heme b</name>
        <dbReference type="ChEBI" id="CHEBI:60344"/>
    </cofactor>
    <text evidence="15 18">Binds 1 heme b (iron(II)-protoporphyrin IX) group per subunit.</text>
</comment>
<dbReference type="GO" id="GO:0020037">
    <property type="term" value="F:heme binding"/>
    <property type="evidence" value="ECO:0007669"/>
    <property type="project" value="UniProtKB-UniRule"/>
</dbReference>
<evidence type="ECO:0000313" key="20">
    <source>
        <dbReference type="EMBL" id="KAG9459819.1"/>
    </source>
</evidence>
<dbReference type="PRINTS" id="PR00461">
    <property type="entry name" value="PLPEROXIDASE"/>
</dbReference>
<evidence type="ECO:0000256" key="2">
    <source>
        <dbReference type="ARBA" id="ARBA00006873"/>
    </source>
</evidence>